<dbReference type="EMBL" id="CM042039">
    <property type="protein sequence ID" value="KAI3725440.1"/>
    <property type="molecule type" value="Genomic_DNA"/>
</dbReference>
<comment type="caution">
    <text evidence="1">The sequence shown here is derived from an EMBL/GenBank/DDBJ whole genome shotgun (WGS) entry which is preliminary data.</text>
</comment>
<reference evidence="1 2" key="2">
    <citation type="journal article" date="2022" name="Mol. Ecol. Resour.">
        <title>The genomes of chicory, endive, great burdock and yacon provide insights into Asteraceae paleo-polyploidization history and plant inulin production.</title>
        <authorList>
            <person name="Fan W."/>
            <person name="Wang S."/>
            <person name="Wang H."/>
            <person name="Wang A."/>
            <person name="Jiang F."/>
            <person name="Liu H."/>
            <person name="Zhao H."/>
            <person name="Xu D."/>
            <person name="Zhang Y."/>
        </authorList>
    </citation>
    <scope>NUCLEOTIDE SEQUENCE [LARGE SCALE GENOMIC DNA]</scope>
    <source>
        <strain evidence="2">cv. Yunnan</strain>
        <tissue evidence="1">Leaves</tissue>
    </source>
</reference>
<organism evidence="1 2">
    <name type="scientific">Smallanthus sonchifolius</name>
    <dbReference type="NCBI Taxonomy" id="185202"/>
    <lineage>
        <taxon>Eukaryota</taxon>
        <taxon>Viridiplantae</taxon>
        <taxon>Streptophyta</taxon>
        <taxon>Embryophyta</taxon>
        <taxon>Tracheophyta</taxon>
        <taxon>Spermatophyta</taxon>
        <taxon>Magnoliopsida</taxon>
        <taxon>eudicotyledons</taxon>
        <taxon>Gunneridae</taxon>
        <taxon>Pentapetalae</taxon>
        <taxon>asterids</taxon>
        <taxon>campanulids</taxon>
        <taxon>Asterales</taxon>
        <taxon>Asteraceae</taxon>
        <taxon>Asteroideae</taxon>
        <taxon>Heliantheae alliance</taxon>
        <taxon>Millerieae</taxon>
        <taxon>Smallanthus</taxon>
    </lineage>
</organism>
<accession>A0ACB9BTZ2</accession>
<gene>
    <name evidence="1" type="ORF">L1987_65228</name>
</gene>
<evidence type="ECO:0000313" key="2">
    <source>
        <dbReference type="Proteomes" id="UP001056120"/>
    </source>
</evidence>
<evidence type="ECO:0000313" key="1">
    <source>
        <dbReference type="EMBL" id="KAI3725440.1"/>
    </source>
</evidence>
<sequence length="222" mass="24907">MMAQPCYPPSPNPVSVIGSQFIAPHPFEVIIDKSSSGDHLITDVNNKILFRVIRRYTNYHDQRLLLDADNIPIVTIRKKILTAHSVWKAFKGNSNADSEMIFSTKTSKMIQSKMNVHVFLANKTNRKDSCDFKITGSWSNRSCPIYIGDSSTIIAQIHKTEPSENVKDKFMVKIYPYVDYAFVVTLMVIHEAMKSSNADNDDDDDAVQVIGGMATVIATMLT</sequence>
<reference evidence="2" key="1">
    <citation type="journal article" date="2022" name="Mol. Ecol. Resour.">
        <title>The genomes of chicory, endive, great burdock and yacon provide insights into Asteraceae palaeo-polyploidization history and plant inulin production.</title>
        <authorList>
            <person name="Fan W."/>
            <person name="Wang S."/>
            <person name="Wang H."/>
            <person name="Wang A."/>
            <person name="Jiang F."/>
            <person name="Liu H."/>
            <person name="Zhao H."/>
            <person name="Xu D."/>
            <person name="Zhang Y."/>
        </authorList>
    </citation>
    <scope>NUCLEOTIDE SEQUENCE [LARGE SCALE GENOMIC DNA]</scope>
    <source>
        <strain evidence="2">cv. Yunnan</strain>
    </source>
</reference>
<name>A0ACB9BTZ2_9ASTR</name>
<proteinExistence type="predicted"/>
<protein>
    <submittedName>
        <fullName evidence="1">Uncharacterized protein</fullName>
    </submittedName>
</protein>
<keyword evidence="2" id="KW-1185">Reference proteome</keyword>
<dbReference type="Proteomes" id="UP001056120">
    <property type="component" value="Linkage Group LG22"/>
</dbReference>